<dbReference type="InterPro" id="IPR036397">
    <property type="entry name" value="RNaseH_sf"/>
</dbReference>
<accession>A0ABM4BZL0</accession>
<evidence type="ECO:0000313" key="1">
    <source>
        <dbReference type="Proteomes" id="UP001652625"/>
    </source>
</evidence>
<dbReference type="Proteomes" id="UP001652625">
    <property type="component" value="Chromosome 06"/>
</dbReference>
<organism evidence="1 2">
    <name type="scientific">Hydra vulgaris</name>
    <name type="common">Hydra</name>
    <name type="synonym">Hydra attenuata</name>
    <dbReference type="NCBI Taxonomy" id="6087"/>
    <lineage>
        <taxon>Eukaryota</taxon>
        <taxon>Metazoa</taxon>
        <taxon>Cnidaria</taxon>
        <taxon>Hydrozoa</taxon>
        <taxon>Hydroidolina</taxon>
        <taxon>Anthoathecata</taxon>
        <taxon>Aplanulata</taxon>
        <taxon>Hydridae</taxon>
        <taxon>Hydra</taxon>
    </lineage>
</organism>
<reference evidence="2" key="1">
    <citation type="submission" date="2025-08" db="UniProtKB">
        <authorList>
            <consortium name="RefSeq"/>
        </authorList>
    </citation>
    <scope>IDENTIFICATION</scope>
</reference>
<proteinExistence type="predicted"/>
<name>A0ABM4BZL0_HYDVU</name>
<sequence length="172" mass="20047">MGISKTKSDLIKKMIEEGNTTRKIASKLKKLSAVDSRRVIRYLTTGEAKSTSHATKLLQRDIGKNVSRWTVQRDLKKNDWMKVIWSDETKINRYTTDGRQWSWKREGEPLTQKDFIQTVKHGGGNFKLWGCMTAYGLGPIRRIVGNMNKEMYLDILQHELWETVENMPYPIK</sequence>
<dbReference type="Gene3D" id="3.30.420.10">
    <property type="entry name" value="Ribonuclease H-like superfamily/Ribonuclease H"/>
    <property type="match status" value="1"/>
</dbReference>
<dbReference type="RefSeq" id="XP_065654699.1">
    <property type="nucleotide sequence ID" value="XM_065798627.1"/>
</dbReference>
<protein>
    <submittedName>
        <fullName evidence="2">Uncharacterized protein LOC136081318</fullName>
    </submittedName>
</protein>
<evidence type="ECO:0000313" key="2">
    <source>
        <dbReference type="RefSeq" id="XP_065654699.1"/>
    </source>
</evidence>
<dbReference type="GeneID" id="136081318"/>
<gene>
    <name evidence="2" type="primary">LOC136081318</name>
</gene>
<keyword evidence="1" id="KW-1185">Reference proteome</keyword>